<sequence>MSSVILRQSLLRSNKTVLMPCTVLPMATFRKKPKFNPKPPQDYSWVKMPERGKLKLYERIPQPNKMQVRIWGEGRIKETSRSIDTRGPELFHNNLNHKQFGIRALQGGELKWGHFEMMRININKIINEDNMFAVWRVPAPNKPVTNKTEGARMGGGKGPIKYYVTPVKAGRIILEVGGHCEYKEVSRVLELMAANLPFKAEAITHEMLLEEQERKEFIEKNNKNPFDFRFMLKHNINGCRRYAGRYDWKWQGKYK</sequence>
<dbReference type="InterPro" id="IPR036920">
    <property type="entry name" value="Ribosomal_uL16_sf"/>
</dbReference>
<dbReference type="InterPro" id="IPR000114">
    <property type="entry name" value="Ribosomal_uL16_bact-type"/>
</dbReference>
<dbReference type="GO" id="GO:0005762">
    <property type="term" value="C:mitochondrial large ribosomal subunit"/>
    <property type="evidence" value="ECO:0007669"/>
    <property type="project" value="TreeGrafter"/>
</dbReference>
<dbReference type="CDD" id="cd01433">
    <property type="entry name" value="Ribosomal_L16_L10e"/>
    <property type="match status" value="1"/>
</dbReference>
<keyword evidence="7" id="KW-1185">Reference proteome</keyword>
<dbReference type="PANTHER" id="PTHR12220">
    <property type="entry name" value="50S/60S RIBOSOMAL PROTEIN L16"/>
    <property type="match status" value="1"/>
</dbReference>
<dbReference type="PRINTS" id="PR00060">
    <property type="entry name" value="RIBOSOMALL16"/>
</dbReference>
<accession>A0A1S3HC27</accession>
<dbReference type="GeneID" id="106153964"/>
<organism evidence="7 8">
    <name type="scientific">Lingula anatina</name>
    <name type="common">Brachiopod</name>
    <name type="synonym">Lingula unguis</name>
    <dbReference type="NCBI Taxonomy" id="7574"/>
    <lineage>
        <taxon>Eukaryota</taxon>
        <taxon>Metazoa</taxon>
        <taxon>Spiralia</taxon>
        <taxon>Lophotrochozoa</taxon>
        <taxon>Brachiopoda</taxon>
        <taxon>Linguliformea</taxon>
        <taxon>Lingulata</taxon>
        <taxon>Lingulida</taxon>
        <taxon>Linguloidea</taxon>
        <taxon>Lingulidae</taxon>
        <taxon>Lingula</taxon>
    </lineage>
</organism>
<comment type="similarity">
    <text evidence="1 6">Belongs to the universal ribosomal protein uL16 family.</text>
</comment>
<dbReference type="InterPro" id="IPR047873">
    <property type="entry name" value="Ribosomal_uL16"/>
</dbReference>
<name>A0A1S3HC27_LINAN</name>
<evidence type="ECO:0000313" key="7">
    <source>
        <dbReference type="Proteomes" id="UP000085678"/>
    </source>
</evidence>
<dbReference type="SUPFAM" id="SSF54686">
    <property type="entry name" value="Ribosomal protein L16p/L10e"/>
    <property type="match status" value="1"/>
</dbReference>
<keyword evidence="2 6" id="KW-0689">Ribosomal protein</keyword>
<evidence type="ECO:0000256" key="2">
    <source>
        <dbReference type="ARBA" id="ARBA00022980"/>
    </source>
</evidence>
<reference evidence="8" key="2">
    <citation type="submission" date="2025-08" db="UniProtKB">
        <authorList>
            <consortium name="RefSeq"/>
        </authorList>
    </citation>
    <scope>IDENTIFICATION</scope>
</reference>
<dbReference type="GO" id="GO:0003735">
    <property type="term" value="F:structural constituent of ribosome"/>
    <property type="evidence" value="ECO:0007669"/>
    <property type="project" value="InterPro"/>
</dbReference>
<evidence type="ECO:0000256" key="5">
    <source>
        <dbReference type="ARBA" id="ARBA00035440"/>
    </source>
</evidence>
<gene>
    <name evidence="8" type="primary">LOC106153964</name>
</gene>
<evidence type="ECO:0000256" key="3">
    <source>
        <dbReference type="ARBA" id="ARBA00023274"/>
    </source>
</evidence>
<dbReference type="STRING" id="7574.A0A1S3HC27"/>
<reference evidence="8" key="1">
    <citation type="journal article" date="2015" name="Nat. Commun.">
        <title>The Lingula genome provides insights into brachiopod evolution and the origin of phosphate biomineralization.</title>
        <authorList>
            <person name="Luo Y.J."/>
            <person name="Takeuchi T."/>
            <person name="Koyanagi R."/>
            <person name="Yamada L."/>
            <person name="Kanda M."/>
            <person name="Khalturina M."/>
            <person name="Fujie M."/>
            <person name="Yamasaki S.I."/>
            <person name="Endo K."/>
            <person name="Satoh N."/>
        </authorList>
    </citation>
    <scope>NUCLEOTIDE SEQUENCE</scope>
</reference>
<dbReference type="RefSeq" id="XP_013383577.1">
    <property type="nucleotide sequence ID" value="XM_013528123.1"/>
</dbReference>
<proteinExistence type="inferred from homology"/>
<dbReference type="PANTHER" id="PTHR12220:SF13">
    <property type="entry name" value="LARGE RIBOSOMAL SUBUNIT PROTEIN UL16M"/>
    <property type="match status" value="1"/>
</dbReference>
<dbReference type="Pfam" id="PF00252">
    <property type="entry name" value="Ribosomal_L16"/>
    <property type="match status" value="1"/>
</dbReference>
<keyword evidence="3 6" id="KW-0687">Ribonucleoprotein</keyword>
<dbReference type="OrthoDB" id="268521at2759"/>
<dbReference type="GO" id="GO:0032543">
    <property type="term" value="P:mitochondrial translation"/>
    <property type="evidence" value="ECO:0007669"/>
    <property type="project" value="TreeGrafter"/>
</dbReference>
<protein>
    <recommendedName>
        <fullName evidence="4">Large ribosomal subunit protein uL16m</fullName>
    </recommendedName>
    <alternativeName>
        <fullName evidence="5">39S ribosomal protein L16, mitochondrial</fullName>
    </alternativeName>
</protein>
<dbReference type="FunCoup" id="A0A1S3HC27">
    <property type="interactions" value="605"/>
</dbReference>
<evidence type="ECO:0000256" key="1">
    <source>
        <dbReference type="ARBA" id="ARBA00008931"/>
    </source>
</evidence>
<dbReference type="AlphaFoldDB" id="A0A1S3HC27"/>
<evidence type="ECO:0000313" key="8">
    <source>
        <dbReference type="RefSeq" id="XP_013383577.1"/>
    </source>
</evidence>
<dbReference type="InParanoid" id="A0A1S3HC27"/>
<dbReference type="InterPro" id="IPR016180">
    <property type="entry name" value="Ribosomal_uL16_dom"/>
</dbReference>
<dbReference type="KEGG" id="lak:106153964"/>
<dbReference type="Proteomes" id="UP000085678">
    <property type="component" value="Unplaced"/>
</dbReference>
<evidence type="ECO:0000256" key="4">
    <source>
        <dbReference type="ARBA" id="ARBA00035302"/>
    </source>
</evidence>
<evidence type="ECO:0000256" key="6">
    <source>
        <dbReference type="RuleBase" id="RU004413"/>
    </source>
</evidence>
<dbReference type="Gene3D" id="3.90.1170.10">
    <property type="entry name" value="Ribosomal protein L10e/L16"/>
    <property type="match status" value="1"/>
</dbReference>
<dbReference type="GO" id="GO:0019843">
    <property type="term" value="F:rRNA binding"/>
    <property type="evidence" value="ECO:0007669"/>
    <property type="project" value="InterPro"/>
</dbReference>